<dbReference type="GO" id="GO:0004731">
    <property type="term" value="F:purine-nucleoside phosphorylase activity"/>
    <property type="evidence" value="ECO:0007669"/>
    <property type="project" value="UniProtKB-EC"/>
</dbReference>
<dbReference type="InterPro" id="IPR011268">
    <property type="entry name" value="Purine_phosphorylase"/>
</dbReference>
<feature type="domain" description="Nucleoside phosphorylase" evidence="9">
    <location>
        <begin position="21"/>
        <end position="268"/>
    </location>
</feature>
<evidence type="ECO:0000256" key="1">
    <source>
        <dbReference type="ARBA" id="ARBA00002678"/>
    </source>
</evidence>
<keyword evidence="6 8" id="KW-0808">Transferase</keyword>
<dbReference type="NCBIfam" id="NF006054">
    <property type="entry name" value="PRK08202.1"/>
    <property type="match status" value="1"/>
</dbReference>
<comment type="catalytic activity">
    <reaction evidence="7">
        <text>a purine 2'-deoxy-D-ribonucleoside + phosphate = a purine nucleobase + 2-deoxy-alpha-D-ribose 1-phosphate</text>
        <dbReference type="Rhea" id="RHEA:36431"/>
        <dbReference type="ChEBI" id="CHEBI:26386"/>
        <dbReference type="ChEBI" id="CHEBI:43474"/>
        <dbReference type="ChEBI" id="CHEBI:57259"/>
        <dbReference type="ChEBI" id="CHEBI:142361"/>
        <dbReference type="EC" id="2.4.2.1"/>
    </reaction>
</comment>
<proteinExistence type="inferred from homology"/>
<dbReference type="PIRSF" id="PIRSF000477">
    <property type="entry name" value="PurNPase"/>
    <property type="match status" value="1"/>
</dbReference>
<name>A0ABS5PND0_9FIRM</name>
<dbReference type="InterPro" id="IPR018099">
    <property type="entry name" value="Purine_phosphorylase-2_CS"/>
</dbReference>
<gene>
    <name evidence="10" type="ORF">KHM83_08370</name>
</gene>
<evidence type="ECO:0000256" key="2">
    <source>
        <dbReference type="ARBA" id="ARBA00005058"/>
    </source>
</evidence>
<keyword evidence="5 8" id="KW-0328">Glycosyltransferase</keyword>
<dbReference type="CDD" id="cd09009">
    <property type="entry name" value="PNP-EcPNPII_like"/>
    <property type="match status" value="1"/>
</dbReference>
<dbReference type="SUPFAM" id="SSF53167">
    <property type="entry name" value="Purine and uridine phosphorylases"/>
    <property type="match status" value="1"/>
</dbReference>
<evidence type="ECO:0000313" key="11">
    <source>
        <dbReference type="Proteomes" id="UP000746471"/>
    </source>
</evidence>
<evidence type="ECO:0000256" key="5">
    <source>
        <dbReference type="ARBA" id="ARBA00022676"/>
    </source>
</evidence>
<dbReference type="InterPro" id="IPR011270">
    <property type="entry name" value="Pur_Nuc_Pase_Ino/Guo-sp"/>
</dbReference>
<evidence type="ECO:0000313" key="10">
    <source>
        <dbReference type="EMBL" id="MBS7526689.1"/>
    </source>
</evidence>
<accession>A0ABS5PND0</accession>
<dbReference type="Gene3D" id="3.40.50.1580">
    <property type="entry name" value="Nucleoside phosphorylase domain"/>
    <property type="match status" value="1"/>
</dbReference>
<dbReference type="NCBIfam" id="TIGR01700">
    <property type="entry name" value="PNPH"/>
    <property type="match status" value="1"/>
</dbReference>
<dbReference type="InterPro" id="IPR035994">
    <property type="entry name" value="Nucleoside_phosphorylase_sf"/>
</dbReference>
<dbReference type="PROSITE" id="PS01240">
    <property type="entry name" value="PNP_MTAP_2"/>
    <property type="match status" value="1"/>
</dbReference>
<dbReference type="Pfam" id="PF01048">
    <property type="entry name" value="PNP_UDP_1"/>
    <property type="match status" value="1"/>
</dbReference>
<dbReference type="PANTHER" id="PTHR11904">
    <property type="entry name" value="METHYLTHIOADENOSINE/PURINE NUCLEOSIDE PHOSPHORYLASE"/>
    <property type="match status" value="1"/>
</dbReference>
<evidence type="ECO:0000256" key="3">
    <source>
        <dbReference type="ARBA" id="ARBA00006751"/>
    </source>
</evidence>
<comment type="similarity">
    <text evidence="3 8">Belongs to the PNP/MTAP phosphorylase family.</text>
</comment>
<comment type="function">
    <text evidence="1">The purine nucleoside phosphorylases catalyze the phosphorolytic breakdown of the N-glycosidic bond in the beta-(deoxy)ribonucleoside molecules, with the formation of the corresponding free purine bases and pentose-1-phosphate. Cleaves guanosine, inosine, 2'-deoxyguanosine and 2'-deoxyinosine.</text>
</comment>
<evidence type="ECO:0000256" key="6">
    <source>
        <dbReference type="ARBA" id="ARBA00022679"/>
    </source>
</evidence>
<sequence length="271" mass="29579">MAVNLIEAKEFVAQYIDEAPTVGLILGSGLGDLAEEIESPVFIPYNLIPYFPISTVEGHMGRFVYGDFMGKKVIAMQGRFHFYEGYSMRDITFPIRVMKAIGVKHIILTNAAGGVNRKFKPGDLMLITDQINISGHSPLIGRNDPTLGPRFPDCSNLYDHDFNDRVIGLAKALQLELQQGVYFYSTGPQYETPAEIKMAALLGADAVGMSTVPEAIVAAHAGMKVTGISCITNMAAGIQKTALNHHEVVETANRVKTNFSKLVKKMIEITG</sequence>
<evidence type="ECO:0000256" key="8">
    <source>
        <dbReference type="PIRNR" id="PIRNR000477"/>
    </source>
</evidence>
<dbReference type="EC" id="2.4.2.1" evidence="8"/>
<organism evidence="10 11">
    <name type="scientific">Fusibacter paucivorans</name>
    <dbReference type="NCBI Taxonomy" id="76009"/>
    <lineage>
        <taxon>Bacteria</taxon>
        <taxon>Bacillati</taxon>
        <taxon>Bacillota</taxon>
        <taxon>Clostridia</taxon>
        <taxon>Eubacteriales</taxon>
        <taxon>Eubacteriales Family XII. Incertae Sedis</taxon>
        <taxon>Fusibacter</taxon>
    </lineage>
</organism>
<evidence type="ECO:0000256" key="7">
    <source>
        <dbReference type="ARBA" id="ARBA00048556"/>
    </source>
</evidence>
<dbReference type="EMBL" id="JAHBCL010000012">
    <property type="protein sequence ID" value="MBS7526689.1"/>
    <property type="molecule type" value="Genomic_DNA"/>
</dbReference>
<comment type="subunit">
    <text evidence="4">Homotrimer.</text>
</comment>
<dbReference type="Proteomes" id="UP000746471">
    <property type="component" value="Unassembled WGS sequence"/>
</dbReference>
<dbReference type="NCBIfam" id="TIGR01697">
    <property type="entry name" value="PNPH-PUNA-XAPA"/>
    <property type="match status" value="1"/>
</dbReference>
<dbReference type="PANTHER" id="PTHR11904:SF9">
    <property type="entry name" value="PURINE NUCLEOSIDE PHOSPHORYLASE-RELATED"/>
    <property type="match status" value="1"/>
</dbReference>
<reference evidence="10 11" key="1">
    <citation type="submission" date="2021-05" db="EMBL/GenBank/DDBJ databases">
        <title>Fusibacter ferrireducens sp. nov., an anaerobic, sulfur- and Fe-reducing bacterium isolated from the mangrove sediment.</title>
        <authorList>
            <person name="Qiu D."/>
        </authorList>
    </citation>
    <scope>NUCLEOTIDE SEQUENCE [LARGE SCALE GENOMIC DNA]</scope>
    <source>
        <strain evidence="10 11">DSM 12116</strain>
    </source>
</reference>
<comment type="caution">
    <text evidence="10">The sequence shown here is derived from an EMBL/GenBank/DDBJ whole genome shotgun (WGS) entry which is preliminary data.</text>
</comment>
<protein>
    <recommendedName>
        <fullName evidence="8">Purine nucleoside phosphorylase</fullName>
        <ecNumber evidence="8">2.4.2.1</ecNumber>
    </recommendedName>
    <alternativeName>
        <fullName evidence="8">Inosine-guanosine phosphorylase</fullName>
    </alternativeName>
</protein>
<evidence type="ECO:0000259" key="9">
    <source>
        <dbReference type="Pfam" id="PF01048"/>
    </source>
</evidence>
<keyword evidence="11" id="KW-1185">Reference proteome</keyword>
<dbReference type="InterPro" id="IPR000845">
    <property type="entry name" value="Nucleoside_phosphorylase_d"/>
</dbReference>
<comment type="pathway">
    <text evidence="2 8">Purine metabolism; purine nucleoside salvage.</text>
</comment>
<evidence type="ECO:0000256" key="4">
    <source>
        <dbReference type="ARBA" id="ARBA00011233"/>
    </source>
</evidence>